<gene>
    <name evidence="6" type="ORF">QCA50_011872</name>
</gene>
<dbReference type="EMBL" id="JASBNA010000022">
    <property type="protein sequence ID" value="KAK7685036.1"/>
    <property type="molecule type" value="Genomic_DNA"/>
</dbReference>
<evidence type="ECO:0008006" key="8">
    <source>
        <dbReference type="Google" id="ProtNLM"/>
    </source>
</evidence>
<feature type="transmembrane region" description="Helical" evidence="5">
    <location>
        <begin position="349"/>
        <end position="368"/>
    </location>
</feature>
<feature type="transmembrane region" description="Helical" evidence="5">
    <location>
        <begin position="234"/>
        <end position="253"/>
    </location>
</feature>
<feature type="transmembrane region" description="Helical" evidence="5">
    <location>
        <begin position="47"/>
        <end position="67"/>
    </location>
</feature>
<evidence type="ECO:0000256" key="1">
    <source>
        <dbReference type="ARBA" id="ARBA00004141"/>
    </source>
</evidence>
<dbReference type="Pfam" id="PF05978">
    <property type="entry name" value="UNC-93"/>
    <property type="match status" value="1"/>
</dbReference>
<keyword evidence="4 5" id="KW-0472">Membrane</keyword>
<comment type="caution">
    <text evidence="6">The sequence shown here is derived from an EMBL/GenBank/DDBJ whole genome shotgun (WGS) entry which is preliminary data.</text>
</comment>
<name>A0AAW0G5P3_9APHY</name>
<keyword evidence="2 5" id="KW-0812">Transmembrane</keyword>
<dbReference type="InterPro" id="IPR010291">
    <property type="entry name" value="Ion_channel_UNC-93"/>
</dbReference>
<dbReference type="GO" id="GO:0016020">
    <property type="term" value="C:membrane"/>
    <property type="evidence" value="ECO:0007669"/>
    <property type="project" value="UniProtKB-SubCell"/>
</dbReference>
<evidence type="ECO:0000313" key="7">
    <source>
        <dbReference type="Proteomes" id="UP001385951"/>
    </source>
</evidence>
<dbReference type="PANTHER" id="PTHR23294">
    <property type="entry name" value="ET TRANSLATION PRODUCT-RELATED"/>
    <property type="match status" value="1"/>
</dbReference>
<feature type="transmembrane region" description="Helical" evidence="5">
    <location>
        <begin position="177"/>
        <end position="196"/>
    </location>
</feature>
<evidence type="ECO:0000256" key="3">
    <source>
        <dbReference type="ARBA" id="ARBA00022989"/>
    </source>
</evidence>
<evidence type="ECO:0000256" key="2">
    <source>
        <dbReference type="ARBA" id="ARBA00022692"/>
    </source>
</evidence>
<organism evidence="6 7">
    <name type="scientific">Cerrena zonata</name>
    <dbReference type="NCBI Taxonomy" id="2478898"/>
    <lineage>
        <taxon>Eukaryota</taxon>
        <taxon>Fungi</taxon>
        <taxon>Dikarya</taxon>
        <taxon>Basidiomycota</taxon>
        <taxon>Agaricomycotina</taxon>
        <taxon>Agaricomycetes</taxon>
        <taxon>Polyporales</taxon>
        <taxon>Cerrenaceae</taxon>
        <taxon>Cerrena</taxon>
    </lineage>
</organism>
<evidence type="ECO:0000256" key="4">
    <source>
        <dbReference type="ARBA" id="ARBA00023136"/>
    </source>
</evidence>
<evidence type="ECO:0000313" key="6">
    <source>
        <dbReference type="EMBL" id="KAK7685036.1"/>
    </source>
</evidence>
<sequence length="483" mass="52721">MSMTRLKLPAFYTSPMAQVVLVGITCFATVGMFVAVSNLGAGGTQDVILYDVSQGVLYGTFALAGLVSGAINNILGPRLTLFFGSLGYVLYVGSLWCFQTQRTRWFPIFAGAVVGFTAALLWSAQGSIMMSYPLEKDKGKAFGIFWAIFQFGSFIGSVIALAINIKDGSLGAVSNSTYTAFVIIIFVGIASSFLVLPPNRVIRSDGTVVKIETVTKIREEFLGMVSLLKDWRTLALLPMFFAADYFYAYQGAINAGMFDGPTRTLNATLEGAGAIIGALFIGFVVLDNKWLARRTRGYLGLATLVILEIVIWAVTLSWQVTFDRADAAALKTAGKLINYRDDSYAGKGILFFFFYFADACYQAVAYWIMSALTNEPFTLARFAGLYKAMQSAGIAGSFGMDATSTPYLNEHLATWCIMLVSFPFAFLVIRTVKETNYEAEKVVYVDTTKESAIEDGIRGENARKHSAEKVPNKTEVVESIADM</sequence>
<feature type="transmembrane region" description="Helical" evidence="5">
    <location>
        <begin position="20"/>
        <end position="41"/>
    </location>
</feature>
<feature type="transmembrane region" description="Helical" evidence="5">
    <location>
        <begin position="105"/>
        <end position="124"/>
    </location>
</feature>
<feature type="transmembrane region" description="Helical" evidence="5">
    <location>
        <begin position="412"/>
        <end position="432"/>
    </location>
</feature>
<comment type="subcellular location">
    <subcellularLocation>
        <location evidence="1">Membrane</location>
        <topology evidence="1">Multi-pass membrane protein</topology>
    </subcellularLocation>
</comment>
<dbReference type="SUPFAM" id="SSF103473">
    <property type="entry name" value="MFS general substrate transporter"/>
    <property type="match status" value="1"/>
</dbReference>
<dbReference type="InterPro" id="IPR051617">
    <property type="entry name" value="UNC-93-like_regulator"/>
</dbReference>
<dbReference type="PANTHER" id="PTHR23294:SF17">
    <property type="entry name" value="DUF895 DOMAIN MEMBRANE PROTEIN"/>
    <property type="match status" value="1"/>
</dbReference>
<feature type="transmembrane region" description="Helical" evidence="5">
    <location>
        <begin position="380"/>
        <end position="400"/>
    </location>
</feature>
<dbReference type="InterPro" id="IPR036259">
    <property type="entry name" value="MFS_trans_sf"/>
</dbReference>
<protein>
    <recommendedName>
        <fullName evidence="8">MFS general substrate transporter</fullName>
    </recommendedName>
</protein>
<evidence type="ECO:0000256" key="5">
    <source>
        <dbReference type="SAM" id="Phobius"/>
    </source>
</evidence>
<dbReference type="Gene3D" id="1.20.1250.20">
    <property type="entry name" value="MFS general substrate transporter like domains"/>
    <property type="match status" value="1"/>
</dbReference>
<keyword evidence="7" id="KW-1185">Reference proteome</keyword>
<accession>A0AAW0G5P3</accession>
<proteinExistence type="predicted"/>
<feature type="transmembrane region" description="Helical" evidence="5">
    <location>
        <begin position="144"/>
        <end position="165"/>
    </location>
</feature>
<feature type="transmembrane region" description="Helical" evidence="5">
    <location>
        <begin position="298"/>
        <end position="318"/>
    </location>
</feature>
<dbReference type="Proteomes" id="UP001385951">
    <property type="component" value="Unassembled WGS sequence"/>
</dbReference>
<feature type="transmembrane region" description="Helical" evidence="5">
    <location>
        <begin position="79"/>
        <end position="99"/>
    </location>
</feature>
<dbReference type="AlphaFoldDB" id="A0AAW0G5P3"/>
<keyword evidence="3 5" id="KW-1133">Transmembrane helix</keyword>
<feature type="transmembrane region" description="Helical" evidence="5">
    <location>
        <begin position="265"/>
        <end position="286"/>
    </location>
</feature>
<reference evidence="6 7" key="1">
    <citation type="submission" date="2022-09" db="EMBL/GenBank/DDBJ databases">
        <authorList>
            <person name="Palmer J.M."/>
        </authorList>
    </citation>
    <scope>NUCLEOTIDE SEQUENCE [LARGE SCALE GENOMIC DNA]</scope>
    <source>
        <strain evidence="6 7">DSM 7382</strain>
    </source>
</reference>